<accession>C0DY95</accession>
<dbReference type="EMBL" id="ACEA01000052">
    <property type="protein sequence ID" value="EEG22952.1"/>
    <property type="molecule type" value="Genomic_DNA"/>
</dbReference>
<dbReference type="HOGENOM" id="CLU_3135152_0_0_4"/>
<dbReference type="AlphaFoldDB" id="C0DY95"/>
<dbReference type="Proteomes" id="UP000005837">
    <property type="component" value="Unassembled WGS sequence"/>
</dbReference>
<protein>
    <submittedName>
        <fullName evidence="1">Uncharacterized protein</fullName>
    </submittedName>
</protein>
<reference evidence="1 2" key="1">
    <citation type="submission" date="2009-01" db="EMBL/GenBank/DDBJ databases">
        <authorList>
            <person name="Fulton L."/>
            <person name="Clifton S."/>
            <person name="Chinwalla A.T."/>
            <person name="Mitreva M."/>
            <person name="Sodergren E."/>
            <person name="Weinstock G."/>
            <person name="Clifton S."/>
            <person name="Dooling D.J."/>
            <person name="Fulton B."/>
            <person name="Minx P."/>
            <person name="Pepin K.H."/>
            <person name="Johnson M."/>
            <person name="Bhonagiri V."/>
            <person name="Nash W.E."/>
            <person name="Mardis E.R."/>
            <person name="Wilson R.K."/>
        </authorList>
    </citation>
    <scope>NUCLEOTIDE SEQUENCE [LARGE SCALE GENOMIC DNA]</scope>
    <source>
        <strain evidence="1 2">ATCC 23834</strain>
    </source>
</reference>
<sequence>MAAAVCLRLNTFKRNSIKFAINTGFTLFQVACKWGNVAQRLPENLKTRR</sequence>
<proteinExistence type="predicted"/>
<comment type="caution">
    <text evidence="1">The sequence shown here is derived from an EMBL/GenBank/DDBJ whole genome shotgun (WGS) entry which is preliminary data.</text>
</comment>
<name>C0DY95_EIKCO</name>
<evidence type="ECO:0000313" key="1">
    <source>
        <dbReference type="EMBL" id="EEG22952.1"/>
    </source>
</evidence>
<evidence type="ECO:0000313" key="2">
    <source>
        <dbReference type="Proteomes" id="UP000005837"/>
    </source>
</evidence>
<gene>
    <name evidence="1" type="ORF">EIKCOROL_02357</name>
</gene>
<organism evidence="1 2">
    <name type="scientific">Eikenella corrodens ATCC 23834</name>
    <dbReference type="NCBI Taxonomy" id="546274"/>
    <lineage>
        <taxon>Bacteria</taxon>
        <taxon>Pseudomonadati</taxon>
        <taxon>Pseudomonadota</taxon>
        <taxon>Betaproteobacteria</taxon>
        <taxon>Neisseriales</taxon>
        <taxon>Neisseriaceae</taxon>
        <taxon>Eikenella</taxon>
    </lineage>
</organism>